<sequence>MRGLILLTLAWHFGVISSAICPKECDCDMDNGLNTAVCVDQNIIGVDVGVPKEVQVYSLSQNVISELDNYCFKEIGYISLEYLDLSYNLIFWIGLHAFAGLTLLTNLDLSNNILRHISSEVFWETPRLEILDLSSNVFEEVKNEPLIMHDKLQVLNLNNCRIKSLPQRLFSRLPNLKKLDLSENYIVTITIDVLKPIRKLERLELRNEYWQCNPDFIAVENWIHSNNIKYEKQCKKKAPHKSEKMISMVVERESVDINKVWNITIEQNDTVTIKPKDTEPLTPYQKFDRDFSAVQAFVIGIEIGLAIGIVGTYLWLNRVCACNLICTRQRMQRRRRIHRTENDIRANLLWNNVRSPDLETPPLYRRQPSLPDRSPPSPIFGIAGLQVDAIRDDNRAETPPPPYNECRLNI</sequence>
<evidence type="ECO:0000313" key="5">
    <source>
        <dbReference type="Proteomes" id="UP001652582"/>
    </source>
</evidence>
<dbReference type="Pfam" id="PF13855">
    <property type="entry name" value="LRR_8"/>
    <property type="match status" value="2"/>
</dbReference>
<dbReference type="Proteomes" id="UP001652582">
    <property type="component" value="Chromosome 1"/>
</dbReference>
<keyword evidence="4" id="KW-0732">Signal</keyword>
<keyword evidence="3 6" id="KW-0812">Transmembrane</keyword>
<dbReference type="OrthoDB" id="4691307at2759"/>
<dbReference type="InterPro" id="IPR032675">
    <property type="entry name" value="LRR_dom_sf"/>
</dbReference>
<dbReference type="InterPro" id="IPR003591">
    <property type="entry name" value="Leu-rich_rpt_typical-subtyp"/>
</dbReference>
<feature type="chain" id="PRO_5026738142" evidence="4">
    <location>
        <begin position="19"/>
        <end position="410"/>
    </location>
</feature>
<reference evidence="6" key="2">
    <citation type="submission" date="2025-08" db="UniProtKB">
        <authorList>
            <consortium name="RefSeq"/>
        </authorList>
    </citation>
    <scope>IDENTIFICATION</scope>
</reference>
<feature type="signal peptide" evidence="4">
    <location>
        <begin position="1"/>
        <end position="18"/>
    </location>
</feature>
<keyword evidence="5" id="KW-1185">Reference proteome</keyword>
<feature type="transmembrane region" description="Helical" evidence="3">
    <location>
        <begin position="296"/>
        <end position="316"/>
    </location>
</feature>
<dbReference type="PROSITE" id="PS51450">
    <property type="entry name" value="LRR"/>
    <property type="match status" value="3"/>
</dbReference>
<evidence type="ECO:0000256" key="2">
    <source>
        <dbReference type="ARBA" id="ARBA00022737"/>
    </source>
</evidence>
<dbReference type="KEGG" id="bany:112052159"/>
<evidence type="ECO:0000313" key="6">
    <source>
        <dbReference type="RefSeq" id="XP_023946894.1"/>
    </source>
</evidence>
<proteinExistence type="predicted"/>
<dbReference type="PANTHER" id="PTHR24366">
    <property type="entry name" value="IG(IMMUNOGLOBULIN) AND LRR(LEUCINE RICH REPEAT) DOMAINS"/>
    <property type="match status" value="1"/>
</dbReference>
<accession>A0A6J1NIY9</accession>
<evidence type="ECO:0000256" key="1">
    <source>
        <dbReference type="ARBA" id="ARBA00022614"/>
    </source>
</evidence>
<dbReference type="GeneID" id="112052159"/>
<keyword evidence="2" id="KW-0677">Repeat</keyword>
<dbReference type="PRINTS" id="PR00019">
    <property type="entry name" value="LEURICHRPT"/>
</dbReference>
<dbReference type="PANTHER" id="PTHR24366:SF168">
    <property type="entry name" value="GH22922P-RELATED"/>
    <property type="match status" value="1"/>
</dbReference>
<dbReference type="Gene3D" id="3.80.10.10">
    <property type="entry name" value="Ribonuclease Inhibitor"/>
    <property type="match status" value="1"/>
</dbReference>
<dbReference type="SUPFAM" id="SSF52058">
    <property type="entry name" value="L domain-like"/>
    <property type="match status" value="1"/>
</dbReference>
<keyword evidence="1" id="KW-0433">Leucine-rich repeat</keyword>
<evidence type="ECO:0000256" key="4">
    <source>
        <dbReference type="SAM" id="SignalP"/>
    </source>
</evidence>
<name>A0A6J1NIY9_BICAN</name>
<dbReference type="RefSeq" id="XP_023946894.1">
    <property type="nucleotide sequence ID" value="XM_024091126.2"/>
</dbReference>
<keyword evidence="3" id="KW-0472">Membrane</keyword>
<keyword evidence="3" id="KW-1133">Transmembrane helix</keyword>
<protein>
    <submittedName>
        <fullName evidence="6">Leucine-rich repeat transmembrane neuronal protein 2</fullName>
    </submittedName>
</protein>
<dbReference type="AlphaFoldDB" id="A0A6J1NIY9"/>
<reference evidence="5" key="1">
    <citation type="submission" date="2025-05" db="UniProtKB">
        <authorList>
            <consortium name="RefSeq"/>
        </authorList>
    </citation>
    <scope>NUCLEOTIDE SEQUENCE [LARGE SCALE GENOMIC DNA]</scope>
</reference>
<gene>
    <name evidence="6" type="primary">LOC112052159</name>
</gene>
<dbReference type="SMART" id="SM00369">
    <property type="entry name" value="LRR_TYP"/>
    <property type="match status" value="4"/>
</dbReference>
<organism evidence="5 6">
    <name type="scientific">Bicyclus anynana</name>
    <name type="common">Squinting bush brown butterfly</name>
    <dbReference type="NCBI Taxonomy" id="110368"/>
    <lineage>
        <taxon>Eukaryota</taxon>
        <taxon>Metazoa</taxon>
        <taxon>Ecdysozoa</taxon>
        <taxon>Arthropoda</taxon>
        <taxon>Hexapoda</taxon>
        <taxon>Insecta</taxon>
        <taxon>Pterygota</taxon>
        <taxon>Neoptera</taxon>
        <taxon>Endopterygota</taxon>
        <taxon>Lepidoptera</taxon>
        <taxon>Glossata</taxon>
        <taxon>Ditrysia</taxon>
        <taxon>Papilionoidea</taxon>
        <taxon>Nymphalidae</taxon>
        <taxon>Satyrinae</taxon>
        <taxon>Satyrini</taxon>
        <taxon>Mycalesina</taxon>
        <taxon>Bicyclus</taxon>
    </lineage>
</organism>
<evidence type="ECO:0000256" key="3">
    <source>
        <dbReference type="SAM" id="Phobius"/>
    </source>
</evidence>
<dbReference type="InterPro" id="IPR001611">
    <property type="entry name" value="Leu-rich_rpt"/>
</dbReference>